<keyword evidence="1" id="KW-1133">Transmembrane helix</keyword>
<reference evidence="2 3" key="1">
    <citation type="journal article" date="2024" name="bioRxiv">
        <title>A reference genome for Trichogramma kaykai: A tiny desert-dwelling parasitoid wasp with competing sex-ratio distorters.</title>
        <authorList>
            <person name="Culotta J."/>
            <person name="Lindsey A.R."/>
        </authorList>
    </citation>
    <scope>NUCLEOTIDE SEQUENCE [LARGE SCALE GENOMIC DNA]</scope>
    <source>
        <strain evidence="2 3">KSX58</strain>
    </source>
</reference>
<keyword evidence="1" id="KW-0472">Membrane</keyword>
<feature type="transmembrane region" description="Helical" evidence="1">
    <location>
        <begin position="33"/>
        <end position="52"/>
    </location>
</feature>
<organism evidence="2 3">
    <name type="scientific">Trichogramma kaykai</name>
    <dbReference type="NCBI Taxonomy" id="54128"/>
    <lineage>
        <taxon>Eukaryota</taxon>
        <taxon>Metazoa</taxon>
        <taxon>Ecdysozoa</taxon>
        <taxon>Arthropoda</taxon>
        <taxon>Hexapoda</taxon>
        <taxon>Insecta</taxon>
        <taxon>Pterygota</taxon>
        <taxon>Neoptera</taxon>
        <taxon>Endopterygota</taxon>
        <taxon>Hymenoptera</taxon>
        <taxon>Apocrita</taxon>
        <taxon>Proctotrupomorpha</taxon>
        <taxon>Chalcidoidea</taxon>
        <taxon>Trichogrammatidae</taxon>
        <taxon>Trichogramma</taxon>
    </lineage>
</organism>
<name>A0ABD2X3M3_9HYME</name>
<dbReference type="EMBL" id="JBJJXI010000054">
    <property type="protein sequence ID" value="KAL3399968.1"/>
    <property type="molecule type" value="Genomic_DNA"/>
</dbReference>
<dbReference type="AlphaFoldDB" id="A0ABD2X3M3"/>
<accession>A0ABD2X3M3</accession>
<keyword evidence="3" id="KW-1185">Reference proteome</keyword>
<evidence type="ECO:0000313" key="3">
    <source>
        <dbReference type="Proteomes" id="UP001627154"/>
    </source>
</evidence>
<evidence type="ECO:0000256" key="1">
    <source>
        <dbReference type="SAM" id="Phobius"/>
    </source>
</evidence>
<evidence type="ECO:0000313" key="2">
    <source>
        <dbReference type="EMBL" id="KAL3399968.1"/>
    </source>
</evidence>
<comment type="caution">
    <text evidence="2">The sequence shown here is derived from an EMBL/GenBank/DDBJ whole genome shotgun (WGS) entry which is preliminary data.</text>
</comment>
<protein>
    <submittedName>
        <fullName evidence="2">Uncharacterized protein</fullName>
    </submittedName>
</protein>
<keyword evidence="1" id="KW-0812">Transmembrane</keyword>
<dbReference type="Proteomes" id="UP001627154">
    <property type="component" value="Unassembled WGS sequence"/>
</dbReference>
<proteinExistence type="predicted"/>
<sequence length="69" mass="8054">MQLLHLSIHFITEGNLGRLSEKDDGYIFGKRYVSFYGNVYFLGLCVVAVFFSKSRWADISERQLNNFEI</sequence>
<gene>
    <name evidence="2" type="ORF">TKK_006594</name>
</gene>